<dbReference type="InterPro" id="IPR005302">
    <property type="entry name" value="MoCF_Sase_C"/>
</dbReference>
<sequence length="212" mass="22673">MSLADAPIASPETALEALTLVPARRLSARVSLLLKTATRGDFNTFACDSLELTMEGIAGDRHGGFTRRSGGREPYYPRSTEMCNERQLSILASDELALVARRMELDRIEPGWIGGNIVLDGIANLSLLPPRTRLVFEGGAVVRIDGDNAPCRAAGKSIAGHFPEREGLDLAFPKQAVHLRGLVGYVEKAGVIASGEGVIAHLPPQWIYGAAS</sequence>
<comment type="caution">
    <text evidence="2">The sequence shown here is derived from an EMBL/GenBank/DDBJ whole genome shotgun (WGS) entry which is preliminary data.</text>
</comment>
<evidence type="ECO:0000313" key="2">
    <source>
        <dbReference type="EMBL" id="MFD1696435.1"/>
    </source>
</evidence>
<keyword evidence="3" id="KW-1185">Reference proteome</keyword>
<proteinExistence type="predicted"/>
<accession>A0ABW4JWA7</accession>
<dbReference type="PANTHER" id="PTHR36930">
    <property type="entry name" value="METAL-SULFUR CLUSTER BIOSYNTHESIS PROTEINS YUAD-RELATED"/>
    <property type="match status" value="1"/>
</dbReference>
<feature type="domain" description="MOSC" evidence="1">
    <location>
        <begin position="44"/>
        <end position="201"/>
    </location>
</feature>
<dbReference type="RefSeq" id="WP_149892690.1">
    <property type="nucleotide sequence ID" value="NZ_JBHUFA010000004.1"/>
</dbReference>
<evidence type="ECO:0000259" key="1">
    <source>
        <dbReference type="PROSITE" id="PS51340"/>
    </source>
</evidence>
<dbReference type="Proteomes" id="UP001597327">
    <property type="component" value="Unassembled WGS sequence"/>
</dbReference>
<protein>
    <submittedName>
        <fullName evidence="2">MOSC domain-containing protein</fullName>
    </submittedName>
</protein>
<dbReference type="PANTHER" id="PTHR36930:SF1">
    <property type="entry name" value="MOSC DOMAIN-CONTAINING PROTEIN"/>
    <property type="match status" value="1"/>
</dbReference>
<dbReference type="SUPFAM" id="SSF50800">
    <property type="entry name" value="PK beta-barrel domain-like"/>
    <property type="match status" value="1"/>
</dbReference>
<dbReference type="Gene3D" id="2.40.33.20">
    <property type="entry name" value="PK beta-barrel domain-like"/>
    <property type="match status" value="1"/>
</dbReference>
<reference evidence="3" key="1">
    <citation type="journal article" date="2019" name="Int. J. Syst. Evol. Microbiol.">
        <title>The Global Catalogue of Microorganisms (GCM) 10K type strain sequencing project: providing services to taxonomists for standard genome sequencing and annotation.</title>
        <authorList>
            <consortium name="The Broad Institute Genomics Platform"/>
            <consortium name="The Broad Institute Genome Sequencing Center for Infectious Disease"/>
            <person name="Wu L."/>
            <person name="Ma J."/>
        </authorList>
    </citation>
    <scope>NUCLEOTIDE SEQUENCE [LARGE SCALE GENOMIC DNA]</scope>
    <source>
        <strain evidence="3">JCM 3369</strain>
    </source>
</reference>
<dbReference type="InterPro" id="IPR011037">
    <property type="entry name" value="Pyrv_Knase-like_insert_dom_sf"/>
</dbReference>
<organism evidence="2 3">
    <name type="scientific">Roseibium aestuarii</name>
    <dbReference type="NCBI Taxonomy" id="2600299"/>
    <lineage>
        <taxon>Bacteria</taxon>
        <taxon>Pseudomonadati</taxon>
        <taxon>Pseudomonadota</taxon>
        <taxon>Alphaproteobacteria</taxon>
        <taxon>Hyphomicrobiales</taxon>
        <taxon>Stappiaceae</taxon>
        <taxon>Roseibium</taxon>
    </lineage>
</organism>
<gene>
    <name evidence="2" type="ORF">ACFSC7_12975</name>
</gene>
<dbReference type="Pfam" id="PF03473">
    <property type="entry name" value="MOSC"/>
    <property type="match status" value="1"/>
</dbReference>
<dbReference type="PROSITE" id="PS51340">
    <property type="entry name" value="MOSC"/>
    <property type="match status" value="1"/>
</dbReference>
<dbReference type="InterPro" id="IPR052716">
    <property type="entry name" value="MOSC_domain"/>
</dbReference>
<dbReference type="EMBL" id="JBHUFA010000004">
    <property type="protein sequence ID" value="MFD1696435.1"/>
    <property type="molecule type" value="Genomic_DNA"/>
</dbReference>
<evidence type="ECO:0000313" key="3">
    <source>
        <dbReference type="Proteomes" id="UP001597327"/>
    </source>
</evidence>
<name>A0ABW4JWA7_9HYPH</name>